<dbReference type="EMBL" id="CADCTR010003115">
    <property type="protein sequence ID" value="CAA9382786.1"/>
    <property type="molecule type" value="Genomic_DNA"/>
</dbReference>
<organism evidence="2">
    <name type="scientific">uncultured Chloroflexia bacterium</name>
    <dbReference type="NCBI Taxonomy" id="1672391"/>
    <lineage>
        <taxon>Bacteria</taxon>
        <taxon>Bacillati</taxon>
        <taxon>Chloroflexota</taxon>
        <taxon>Chloroflexia</taxon>
        <taxon>environmental samples</taxon>
    </lineage>
</organism>
<dbReference type="AlphaFoldDB" id="A0A6J4NAL0"/>
<evidence type="ECO:0000313" key="2">
    <source>
        <dbReference type="EMBL" id="CAA9382786.1"/>
    </source>
</evidence>
<feature type="region of interest" description="Disordered" evidence="1">
    <location>
        <begin position="26"/>
        <end position="45"/>
    </location>
</feature>
<name>A0A6J4NAL0_9CHLR</name>
<protein>
    <submittedName>
        <fullName evidence="2">Uncharacterized protein</fullName>
    </submittedName>
</protein>
<gene>
    <name evidence="2" type="ORF">AVDCRST_MAG93-9287</name>
</gene>
<sequence>MVFFLQKVPITPGYRKGSRPALLIMRSAGGPNRPEKLPTMGKSLL</sequence>
<proteinExistence type="predicted"/>
<accession>A0A6J4NAL0</accession>
<evidence type="ECO:0000256" key="1">
    <source>
        <dbReference type="SAM" id="MobiDB-lite"/>
    </source>
</evidence>
<reference evidence="2" key="1">
    <citation type="submission" date="2020-02" db="EMBL/GenBank/DDBJ databases">
        <authorList>
            <person name="Meier V. D."/>
        </authorList>
    </citation>
    <scope>NUCLEOTIDE SEQUENCE</scope>
    <source>
        <strain evidence="2">AVDCRST_MAG93</strain>
    </source>
</reference>